<comment type="caution">
    <text evidence="1">The sequence shown here is derived from an EMBL/GenBank/DDBJ whole genome shotgun (WGS) entry which is preliminary data.</text>
</comment>
<evidence type="ECO:0000313" key="1">
    <source>
        <dbReference type="EMBL" id="MED4400385.1"/>
    </source>
</evidence>
<dbReference type="GO" id="GO:0004860">
    <property type="term" value="F:protein kinase inhibitor activity"/>
    <property type="evidence" value="ECO:0007669"/>
    <property type="project" value="UniProtKB-KW"/>
</dbReference>
<dbReference type="Gene3D" id="1.10.287.1100">
    <property type="entry name" value="Sporulation inhibitor A"/>
    <property type="match status" value="1"/>
</dbReference>
<dbReference type="EMBL" id="JARTFS010000003">
    <property type="protein sequence ID" value="MED4400385.1"/>
    <property type="molecule type" value="Genomic_DNA"/>
</dbReference>
<dbReference type="GeneID" id="301143409"/>
<dbReference type="Proteomes" id="UP001342826">
    <property type="component" value="Unassembled WGS sequence"/>
</dbReference>
<gene>
    <name evidence="1" type="primary">sda</name>
    <name evidence="1" type="ORF">P9271_03385</name>
</gene>
<name>A0ABU6NTA9_9BACI</name>
<accession>A0ABU6NTA9</accession>
<dbReference type="SUPFAM" id="SSF100985">
    <property type="entry name" value="Sporulation inhibitor Sda"/>
    <property type="match status" value="1"/>
</dbReference>
<dbReference type="RefSeq" id="WP_082800023.1">
    <property type="nucleotide sequence ID" value="NZ_JARSOS010000021.1"/>
</dbReference>
<evidence type="ECO:0000313" key="2">
    <source>
        <dbReference type="Proteomes" id="UP001342826"/>
    </source>
</evidence>
<dbReference type="InterPro" id="IPR036916">
    <property type="entry name" value="Sda_sf"/>
</dbReference>
<protein>
    <submittedName>
        <fullName evidence="1">Sporulation histidine kinase inhibitor Sda</fullName>
    </submittedName>
</protein>
<sequence length="57" mass="6784">MTWEEKVNDEELINIYRKAKETNVDETFIYLVLSELRKRGVHLTDDLVEADDEITKN</sequence>
<dbReference type="InterPro" id="IPR015064">
    <property type="entry name" value="Sda"/>
</dbReference>
<keyword evidence="1" id="KW-0649">Protein kinase inhibitor</keyword>
<reference evidence="1 2" key="1">
    <citation type="submission" date="2023-03" db="EMBL/GenBank/DDBJ databases">
        <title>Bacillus Genome Sequencing.</title>
        <authorList>
            <person name="Dunlap C."/>
        </authorList>
    </citation>
    <scope>NUCLEOTIDE SEQUENCE [LARGE SCALE GENOMIC DNA]</scope>
    <source>
        <strain evidence="1 2">NRS-1717</strain>
    </source>
</reference>
<dbReference type="Pfam" id="PF08970">
    <property type="entry name" value="Sda"/>
    <property type="match status" value="1"/>
</dbReference>
<proteinExistence type="predicted"/>
<keyword evidence="2" id="KW-1185">Reference proteome</keyword>
<organism evidence="1 2">
    <name type="scientific">Metabacillus fastidiosus</name>
    <dbReference type="NCBI Taxonomy" id="1458"/>
    <lineage>
        <taxon>Bacteria</taxon>
        <taxon>Bacillati</taxon>
        <taxon>Bacillota</taxon>
        <taxon>Bacilli</taxon>
        <taxon>Bacillales</taxon>
        <taxon>Bacillaceae</taxon>
        <taxon>Metabacillus</taxon>
    </lineage>
</organism>